<keyword evidence="2" id="KW-0812">Transmembrane</keyword>
<proteinExistence type="inferred from homology"/>
<keyword evidence="2" id="KW-1133">Transmembrane helix</keyword>
<dbReference type="GO" id="GO:0046933">
    <property type="term" value="F:proton-transporting ATP synthase activity, rotational mechanism"/>
    <property type="evidence" value="ECO:0007669"/>
    <property type="project" value="InterPro"/>
</dbReference>
<dbReference type="EMBL" id="CCYD01000109">
    <property type="protein sequence ID" value="CEG35692.1"/>
    <property type="molecule type" value="Genomic_DNA"/>
</dbReference>
<dbReference type="GeneID" id="36395086"/>
<evidence type="ECO:0000256" key="2">
    <source>
        <dbReference type="SAM" id="Phobius"/>
    </source>
</evidence>
<feature type="transmembrane region" description="Helical" evidence="2">
    <location>
        <begin position="81"/>
        <end position="101"/>
    </location>
</feature>
<dbReference type="SUPFAM" id="SSF48690">
    <property type="entry name" value="Epsilon subunit of mitochondrial F1F0-ATP synthase"/>
    <property type="match status" value="1"/>
</dbReference>
<protein>
    <submittedName>
        <fullName evidence="3">H-or na-translocating f-v-type and a-type atpase (F-atpase) superfamily</fullName>
    </submittedName>
</protein>
<dbReference type="GO" id="GO:0042776">
    <property type="term" value="P:proton motive force-driven mitochondrial ATP synthesis"/>
    <property type="evidence" value="ECO:0007669"/>
    <property type="project" value="TreeGrafter"/>
</dbReference>
<evidence type="ECO:0000313" key="3">
    <source>
        <dbReference type="EMBL" id="CEG35692.1"/>
    </source>
</evidence>
<dbReference type="AlphaFoldDB" id="A0A0P1A5A1"/>
<dbReference type="Proteomes" id="UP000054928">
    <property type="component" value="Unassembled WGS sequence"/>
</dbReference>
<dbReference type="InterPro" id="IPR036742">
    <property type="entry name" value="ATP_synth_F1_esu_sf_mt"/>
</dbReference>
<dbReference type="PANTHER" id="PTHR12448:SF0">
    <property type="entry name" value="ATP SYNTHASE SUBUNIT EPSILON, MITOCHONDRIAL"/>
    <property type="match status" value="1"/>
</dbReference>
<sequence length="106" mass="11829">MANKGTSLWRMAGVSYLQYVNKSASVLRASLKEPAKSTLEARSNVEFAAFKWVNGERGERVDIDSIKKIADTFKMARRRGFNHGIVLLLGLSVTNIGVIRINETEE</sequence>
<keyword evidence="2" id="KW-0472">Membrane</keyword>
<organism evidence="3 4">
    <name type="scientific">Plasmopara halstedii</name>
    <name type="common">Downy mildew of sunflower</name>
    <dbReference type="NCBI Taxonomy" id="4781"/>
    <lineage>
        <taxon>Eukaryota</taxon>
        <taxon>Sar</taxon>
        <taxon>Stramenopiles</taxon>
        <taxon>Oomycota</taxon>
        <taxon>Peronosporomycetes</taxon>
        <taxon>Peronosporales</taxon>
        <taxon>Peronosporaceae</taxon>
        <taxon>Plasmopara</taxon>
    </lineage>
</organism>
<dbReference type="Pfam" id="PF04627">
    <property type="entry name" value="ATP-synt_Eps"/>
    <property type="match status" value="1"/>
</dbReference>
<evidence type="ECO:0000313" key="4">
    <source>
        <dbReference type="Proteomes" id="UP000054928"/>
    </source>
</evidence>
<dbReference type="PANTHER" id="PTHR12448">
    <property type="entry name" value="ATP SYNTHASE EPSILON CHAIN, MITOCHONDRIAL"/>
    <property type="match status" value="1"/>
</dbReference>
<keyword evidence="4" id="KW-1185">Reference proteome</keyword>
<dbReference type="CDD" id="cd12153">
    <property type="entry name" value="F1-ATPase_epsilon"/>
    <property type="match status" value="1"/>
</dbReference>
<comment type="similarity">
    <text evidence="1">Belongs to the eukaryotic ATPase epsilon family.</text>
</comment>
<accession>A0A0P1A5A1</accession>
<name>A0A0P1A5A1_PLAHL</name>
<dbReference type="GO" id="GO:0045259">
    <property type="term" value="C:proton-transporting ATP synthase complex"/>
    <property type="evidence" value="ECO:0007669"/>
    <property type="project" value="InterPro"/>
</dbReference>
<dbReference type="RefSeq" id="XP_024572061.1">
    <property type="nucleotide sequence ID" value="XM_024727003.1"/>
</dbReference>
<dbReference type="Gene3D" id="1.10.1620.20">
    <property type="entry name" value="ATP synthase, F1 complex, epsilon subunit superfamily, mitochondrial"/>
    <property type="match status" value="1"/>
</dbReference>
<dbReference type="GO" id="GO:0005743">
    <property type="term" value="C:mitochondrial inner membrane"/>
    <property type="evidence" value="ECO:0007669"/>
    <property type="project" value="InterPro"/>
</dbReference>
<reference evidence="4" key="1">
    <citation type="submission" date="2014-09" db="EMBL/GenBank/DDBJ databases">
        <authorList>
            <person name="Sharma Rahul"/>
            <person name="Thines Marco"/>
        </authorList>
    </citation>
    <scope>NUCLEOTIDE SEQUENCE [LARGE SCALE GENOMIC DNA]</scope>
</reference>
<dbReference type="OMA" id="WANGDRG"/>
<evidence type="ECO:0000256" key="1">
    <source>
        <dbReference type="ARBA" id="ARBA00009502"/>
    </source>
</evidence>
<dbReference type="STRING" id="4781.A0A0P1A5A1"/>
<dbReference type="OrthoDB" id="269124at2759"/>
<dbReference type="InterPro" id="IPR006721">
    <property type="entry name" value="ATP_synth_F1_esu_mt"/>
</dbReference>